<evidence type="ECO:0008006" key="3">
    <source>
        <dbReference type="Google" id="ProtNLM"/>
    </source>
</evidence>
<reference evidence="1 2" key="1">
    <citation type="submission" date="2019-02" db="EMBL/GenBank/DDBJ databases">
        <title>Deep-cultivation of Planctomycetes and their phenomic and genomic characterization uncovers novel biology.</title>
        <authorList>
            <person name="Wiegand S."/>
            <person name="Jogler M."/>
            <person name="Boedeker C."/>
            <person name="Pinto D."/>
            <person name="Vollmers J."/>
            <person name="Rivas-Marin E."/>
            <person name="Kohn T."/>
            <person name="Peeters S.H."/>
            <person name="Heuer A."/>
            <person name="Rast P."/>
            <person name="Oberbeckmann S."/>
            <person name="Bunk B."/>
            <person name="Jeske O."/>
            <person name="Meyerdierks A."/>
            <person name="Storesund J.E."/>
            <person name="Kallscheuer N."/>
            <person name="Luecker S."/>
            <person name="Lage O.M."/>
            <person name="Pohl T."/>
            <person name="Merkel B.J."/>
            <person name="Hornburger P."/>
            <person name="Mueller R.-W."/>
            <person name="Bruemmer F."/>
            <person name="Labrenz M."/>
            <person name="Spormann A.M."/>
            <person name="Op den Camp H."/>
            <person name="Overmann J."/>
            <person name="Amann R."/>
            <person name="Jetten M.S.M."/>
            <person name="Mascher T."/>
            <person name="Medema M.H."/>
            <person name="Devos D.P."/>
            <person name="Kaster A.-K."/>
            <person name="Ovreas L."/>
            <person name="Rohde M."/>
            <person name="Galperin M.Y."/>
            <person name="Jogler C."/>
        </authorList>
    </citation>
    <scope>NUCLEOTIDE SEQUENCE [LARGE SCALE GENOMIC DNA]</scope>
    <source>
        <strain evidence="1 2">Mal48</strain>
    </source>
</reference>
<dbReference type="PANTHER" id="PTHR34796:SF1">
    <property type="entry name" value="EXPRESSED PROTEIN"/>
    <property type="match status" value="1"/>
</dbReference>
<dbReference type="Proteomes" id="UP000315724">
    <property type="component" value="Chromosome"/>
</dbReference>
<protein>
    <recommendedName>
        <fullName evidence="3">DUF309 domain-containing protein</fullName>
    </recommendedName>
</protein>
<dbReference type="InterPro" id="IPR005500">
    <property type="entry name" value="DUF309"/>
</dbReference>
<gene>
    <name evidence="1" type="ORF">Mal48_02740</name>
</gene>
<dbReference type="SUPFAM" id="SSF140663">
    <property type="entry name" value="TTHA0068-like"/>
    <property type="match status" value="1"/>
</dbReference>
<sequence>MPTRDNDSRLQEAIELFNSQEYFACHDVLEDLWDETLTDERGFLQGLIHAAVALFHFTEGNLGGARKMHDSAVRYLSPFQPGCQGVELTQFLIRFDECFAPLLGHHKTYPQGIRIDESLIPQLMLTFKEDE</sequence>
<organism evidence="1 2">
    <name type="scientific">Thalassoglobus polymorphus</name>
    <dbReference type="NCBI Taxonomy" id="2527994"/>
    <lineage>
        <taxon>Bacteria</taxon>
        <taxon>Pseudomonadati</taxon>
        <taxon>Planctomycetota</taxon>
        <taxon>Planctomycetia</taxon>
        <taxon>Planctomycetales</taxon>
        <taxon>Planctomycetaceae</taxon>
        <taxon>Thalassoglobus</taxon>
    </lineage>
</organism>
<accession>A0A517QHD3</accession>
<dbReference type="AlphaFoldDB" id="A0A517QHD3"/>
<dbReference type="KEGG" id="tpol:Mal48_02740"/>
<dbReference type="Gene3D" id="1.10.3450.10">
    <property type="entry name" value="TTHA0068-like"/>
    <property type="match status" value="1"/>
</dbReference>
<name>A0A517QHD3_9PLAN</name>
<evidence type="ECO:0000313" key="1">
    <source>
        <dbReference type="EMBL" id="QDT31044.1"/>
    </source>
</evidence>
<dbReference type="Pfam" id="PF03745">
    <property type="entry name" value="DUF309"/>
    <property type="match status" value="1"/>
</dbReference>
<dbReference type="EMBL" id="CP036267">
    <property type="protein sequence ID" value="QDT31044.1"/>
    <property type="molecule type" value="Genomic_DNA"/>
</dbReference>
<keyword evidence="2" id="KW-1185">Reference proteome</keyword>
<dbReference type="OrthoDB" id="165483at2"/>
<dbReference type="InterPro" id="IPR023203">
    <property type="entry name" value="TTHA0068_sf"/>
</dbReference>
<dbReference type="PANTHER" id="PTHR34796">
    <property type="entry name" value="EXPRESSED PROTEIN"/>
    <property type="match status" value="1"/>
</dbReference>
<dbReference type="RefSeq" id="WP_145195338.1">
    <property type="nucleotide sequence ID" value="NZ_CP036267.1"/>
</dbReference>
<evidence type="ECO:0000313" key="2">
    <source>
        <dbReference type="Proteomes" id="UP000315724"/>
    </source>
</evidence>
<proteinExistence type="predicted"/>